<dbReference type="Gene3D" id="3.10.20.320">
    <property type="entry name" value="Putative peptidoglycan bound protein (lpxtg motif)"/>
    <property type="match status" value="4"/>
</dbReference>
<feature type="compositionally biased region" description="Polar residues" evidence="3">
    <location>
        <begin position="158"/>
        <end position="170"/>
    </location>
</feature>
<feature type="compositionally biased region" description="Low complexity" evidence="3">
    <location>
        <begin position="144"/>
        <end position="157"/>
    </location>
</feature>
<dbReference type="Pfam" id="PF19258">
    <property type="entry name" value="KxYKxGKxW_sig"/>
    <property type="match status" value="1"/>
</dbReference>
<feature type="domain" description="MucBP" evidence="5">
    <location>
        <begin position="575"/>
        <end position="642"/>
    </location>
</feature>
<feature type="domain" description="MucBP" evidence="5">
    <location>
        <begin position="784"/>
        <end position="846"/>
    </location>
</feature>
<evidence type="ECO:0000256" key="4">
    <source>
        <dbReference type="SAM" id="Phobius"/>
    </source>
</evidence>
<keyword evidence="4" id="KW-1133">Transmembrane helix</keyword>
<evidence type="ECO:0000256" key="3">
    <source>
        <dbReference type="SAM" id="MobiDB-lite"/>
    </source>
</evidence>
<feature type="domain" description="MucBP" evidence="5">
    <location>
        <begin position="649"/>
        <end position="706"/>
    </location>
</feature>
<evidence type="ECO:0000259" key="5">
    <source>
        <dbReference type="Pfam" id="PF06458"/>
    </source>
</evidence>
<feature type="region of interest" description="Disordered" evidence="3">
    <location>
        <begin position="937"/>
        <end position="978"/>
    </location>
</feature>
<keyword evidence="1" id="KW-0732">Signal</keyword>
<sequence>MQLSETKCHYKMYKQGKTWVTMGLATTAVLIGAQVEVLAANGDSQAYMTSDESVTAIIRPTATIQSEAVVPLASQVAAPNNDSATNVVEDPRSAVAESPVDNPAAEAEQPGQDDSTNKPAEVPVQPESAVQKPAESAETVPTDSAEASQSESAASHATEQPATSAGTPNESDLAASDATLIEKTPVTNETSTLEKPTESASNTADTEAKPVSQAAATVASQSYPQAEIDINTWMPDKNFQQVTLWVINSELGLGLTDVNQITQAMMSQLKLYFVTTEHQVDDRDFYFAVMNTVSLKGFEYATNVEKLWFSPDLDANEKWQDKYVIYGKLKDISALKGLDNLVEINLQLNDIDDISALAGLHLQELSLSYNHISDFSPLASSLPTLSSAITIANQKVVLKDTVTLDIDPKTGKLVTPSFAFGKDKTHNLSITPVADSDADGVNLTDTTIEWTNFKQSGYLKYKWHDEWMGAHGYPCDGYVWIPFYIQNDGSGSIQIEFVDEQGQHLGSDVYINNWLDATYDVGTDQQVIDQLQALKGQHYGIKAIKGSPNWTAGKEMAHLTYVLARIQPSVDFQVVDEAGKPIPGVTIPSQQGEIDGDWQVTLPSIPGYELVQATENGQALTVTNGHLTGKFSDNQTIQLIYRVKSQHATIHFEYEDGRSAGDDVQLTGKYGELIQFPAVPNIPGYFADDLPAVYYQDGDNNYTVVYRRAGQVTIQYVDEAGNSISPTEELTGKVGSDYQTAPKQIAGYTLVKEPVNQNGQFSESSTTVIYHYLKDSVAVSDGQPVTIQYVDEAGNSLATEAVLTGKVGDTYAATPKTIAGYELIKVIGDQNGTFGNQNQTITFLYRLLEAKKGQVTIQYVDETGREIAKNGVLTGGLGQAYQVTALNIDGYRLKQTVGASAGSFSEGETTLTFIYERIVSTGDVGQTNDDVPTVVKPSPGLSESAQVTEKPTTTQTQTPSTRPVLAVKPVPGSSQAEPVANLQPLNQPQTATATELPQTGEQRLSWVSVLGTCLLGLVAYVAGRKRV</sequence>
<dbReference type="InterPro" id="IPR022263">
    <property type="entry name" value="KxYKxGKxW"/>
</dbReference>
<gene>
    <name evidence="6" type="ORF">ACFQH1_11775</name>
</gene>
<evidence type="ECO:0000256" key="2">
    <source>
        <dbReference type="ARBA" id="ARBA00022737"/>
    </source>
</evidence>
<keyword evidence="2" id="KW-0677">Repeat</keyword>
<name>A0ABW1UID8_9LACO</name>
<dbReference type="Pfam" id="PF06458">
    <property type="entry name" value="MucBP"/>
    <property type="match status" value="6"/>
</dbReference>
<dbReference type="NCBIfam" id="TIGR01167">
    <property type="entry name" value="LPXTG_anchor"/>
    <property type="match status" value="1"/>
</dbReference>
<proteinExistence type="predicted"/>
<feature type="region of interest" description="Disordered" evidence="3">
    <location>
        <begin position="81"/>
        <end position="215"/>
    </location>
</feature>
<dbReference type="SUPFAM" id="SSF52058">
    <property type="entry name" value="L domain-like"/>
    <property type="match status" value="1"/>
</dbReference>
<dbReference type="InterPro" id="IPR009459">
    <property type="entry name" value="MucBP_dom"/>
</dbReference>
<dbReference type="NCBIfam" id="TIGR03715">
    <property type="entry name" value="KxYKxGKxW"/>
    <property type="match status" value="1"/>
</dbReference>
<feature type="compositionally biased region" description="Low complexity" evidence="3">
    <location>
        <begin position="946"/>
        <end position="963"/>
    </location>
</feature>
<dbReference type="InterPro" id="IPR032675">
    <property type="entry name" value="LRR_dom_sf"/>
</dbReference>
<dbReference type="EMBL" id="JBHSSB010000031">
    <property type="protein sequence ID" value="MFC6295881.1"/>
    <property type="molecule type" value="Genomic_DNA"/>
</dbReference>
<dbReference type="PROSITE" id="PS51450">
    <property type="entry name" value="LRR"/>
    <property type="match status" value="2"/>
</dbReference>
<protein>
    <submittedName>
        <fullName evidence="6">MucBP domain-containing protein</fullName>
    </submittedName>
</protein>
<reference evidence="7" key="1">
    <citation type="journal article" date="2019" name="Int. J. Syst. Evol. Microbiol.">
        <title>The Global Catalogue of Microorganisms (GCM) 10K type strain sequencing project: providing services to taxonomists for standard genome sequencing and annotation.</title>
        <authorList>
            <consortium name="The Broad Institute Genomics Platform"/>
            <consortium name="The Broad Institute Genome Sequencing Center for Infectious Disease"/>
            <person name="Wu L."/>
            <person name="Ma J."/>
        </authorList>
    </citation>
    <scope>NUCLEOTIDE SEQUENCE [LARGE SCALE GENOMIC DNA]</scope>
    <source>
        <strain evidence="7">CCM 8934</strain>
    </source>
</reference>
<accession>A0ABW1UID8</accession>
<feature type="compositionally biased region" description="Polar residues" evidence="3">
    <location>
        <begin position="185"/>
        <end position="205"/>
    </location>
</feature>
<feature type="domain" description="MucBP" evidence="5">
    <location>
        <begin position="854"/>
        <end position="916"/>
    </location>
</feature>
<dbReference type="RefSeq" id="WP_137607758.1">
    <property type="nucleotide sequence ID" value="NZ_BJDH01000006.1"/>
</dbReference>
<feature type="domain" description="MucBP" evidence="5">
    <location>
        <begin position="493"/>
        <end position="562"/>
    </location>
</feature>
<dbReference type="InterPro" id="IPR001611">
    <property type="entry name" value="Leu-rich_rpt"/>
</dbReference>
<dbReference type="Gene3D" id="3.80.10.10">
    <property type="entry name" value="Ribonuclease Inhibitor"/>
    <property type="match status" value="1"/>
</dbReference>
<feature type="domain" description="MucBP" evidence="5">
    <location>
        <begin position="711"/>
        <end position="772"/>
    </location>
</feature>
<comment type="caution">
    <text evidence="6">The sequence shown here is derived from an EMBL/GenBank/DDBJ whole genome shotgun (WGS) entry which is preliminary data.</text>
</comment>
<keyword evidence="7" id="KW-1185">Reference proteome</keyword>
<evidence type="ECO:0000313" key="7">
    <source>
        <dbReference type="Proteomes" id="UP001596227"/>
    </source>
</evidence>
<evidence type="ECO:0000256" key="1">
    <source>
        <dbReference type="ARBA" id="ARBA00022729"/>
    </source>
</evidence>
<keyword evidence="4" id="KW-0812">Transmembrane</keyword>
<evidence type="ECO:0000313" key="6">
    <source>
        <dbReference type="EMBL" id="MFC6295881.1"/>
    </source>
</evidence>
<organism evidence="6 7">
    <name type="scientific">Lactiplantibacillus daoliensis</name>
    <dbReference type="NCBI Taxonomy" id="2559916"/>
    <lineage>
        <taxon>Bacteria</taxon>
        <taxon>Bacillati</taxon>
        <taxon>Bacillota</taxon>
        <taxon>Bacilli</taxon>
        <taxon>Lactobacillales</taxon>
        <taxon>Lactobacillaceae</taxon>
        <taxon>Lactiplantibacillus</taxon>
    </lineage>
</organism>
<dbReference type="Proteomes" id="UP001596227">
    <property type="component" value="Unassembled WGS sequence"/>
</dbReference>
<keyword evidence="4" id="KW-0472">Membrane</keyword>
<feature type="transmembrane region" description="Helical" evidence="4">
    <location>
        <begin position="1004"/>
        <end position="1023"/>
    </location>
</feature>